<comment type="caution">
    <text evidence="2">The sequence shown here is derived from an EMBL/GenBank/DDBJ whole genome shotgun (WGS) entry which is preliminary data.</text>
</comment>
<reference evidence="2 3" key="1">
    <citation type="submission" date="2024-02" db="EMBL/GenBank/DDBJ databases">
        <title>de novo genome assembly of Solanum bulbocastanum strain 11H21.</title>
        <authorList>
            <person name="Hosaka A.J."/>
        </authorList>
    </citation>
    <scope>NUCLEOTIDE SEQUENCE [LARGE SCALE GENOMIC DNA]</scope>
    <source>
        <tissue evidence="2">Young leaves</tissue>
    </source>
</reference>
<name>A0AAN8TID7_SOLBU</name>
<evidence type="ECO:0008006" key="4">
    <source>
        <dbReference type="Google" id="ProtNLM"/>
    </source>
</evidence>
<organism evidence="2 3">
    <name type="scientific">Solanum bulbocastanum</name>
    <name type="common">Wild potato</name>
    <dbReference type="NCBI Taxonomy" id="147425"/>
    <lineage>
        <taxon>Eukaryota</taxon>
        <taxon>Viridiplantae</taxon>
        <taxon>Streptophyta</taxon>
        <taxon>Embryophyta</taxon>
        <taxon>Tracheophyta</taxon>
        <taxon>Spermatophyta</taxon>
        <taxon>Magnoliopsida</taxon>
        <taxon>eudicotyledons</taxon>
        <taxon>Gunneridae</taxon>
        <taxon>Pentapetalae</taxon>
        <taxon>asterids</taxon>
        <taxon>lamiids</taxon>
        <taxon>Solanales</taxon>
        <taxon>Solanaceae</taxon>
        <taxon>Solanoideae</taxon>
        <taxon>Solaneae</taxon>
        <taxon>Solanum</taxon>
    </lineage>
</organism>
<proteinExistence type="predicted"/>
<accession>A0AAN8TID7</accession>
<gene>
    <name evidence="2" type="ORF">RDI58_016909</name>
</gene>
<evidence type="ECO:0000256" key="1">
    <source>
        <dbReference type="SAM" id="SignalP"/>
    </source>
</evidence>
<feature type="signal peptide" evidence="1">
    <location>
        <begin position="1"/>
        <end position="24"/>
    </location>
</feature>
<keyword evidence="3" id="KW-1185">Reference proteome</keyword>
<keyword evidence="1" id="KW-0732">Signal</keyword>
<dbReference type="EMBL" id="JBANQN010000006">
    <property type="protein sequence ID" value="KAK6788384.1"/>
    <property type="molecule type" value="Genomic_DNA"/>
</dbReference>
<dbReference type="Gene3D" id="3.30.30.10">
    <property type="entry name" value="Knottin, scorpion toxin-like"/>
    <property type="match status" value="1"/>
</dbReference>
<dbReference type="Proteomes" id="UP001371456">
    <property type="component" value="Unassembled WGS sequence"/>
</dbReference>
<evidence type="ECO:0000313" key="2">
    <source>
        <dbReference type="EMBL" id="KAK6788384.1"/>
    </source>
</evidence>
<protein>
    <recommendedName>
        <fullName evidence="4">Defensin-like protein</fullName>
    </recommendedName>
</protein>
<feature type="chain" id="PRO_5042833621" description="Defensin-like protein" evidence="1">
    <location>
        <begin position="25"/>
        <end position="68"/>
    </location>
</feature>
<dbReference type="InterPro" id="IPR036574">
    <property type="entry name" value="Scorpion_toxin-like_sf"/>
</dbReference>
<sequence length="68" mass="6936">MAINKSILLIGLFCLALFVMSSEAADAVLLGPCDQFPDCNAACIAKGFQNGTCTKIGGGILGCYCATS</sequence>
<evidence type="ECO:0000313" key="3">
    <source>
        <dbReference type="Proteomes" id="UP001371456"/>
    </source>
</evidence>
<dbReference type="AlphaFoldDB" id="A0AAN8TID7"/>